<dbReference type="PROSITE" id="PS50846">
    <property type="entry name" value="HMA_2"/>
    <property type="match status" value="1"/>
</dbReference>
<evidence type="ECO:0000259" key="1">
    <source>
        <dbReference type="PROSITE" id="PS50846"/>
    </source>
</evidence>
<name>A0A3B0X3X4_9ZZZZ</name>
<protein>
    <recommendedName>
        <fullName evidence="1">HMA domain-containing protein</fullName>
    </recommendedName>
</protein>
<dbReference type="Pfam" id="PF00403">
    <property type="entry name" value="HMA"/>
    <property type="match status" value="1"/>
</dbReference>
<dbReference type="SUPFAM" id="SSF55008">
    <property type="entry name" value="HMA, heavy metal-associated domain"/>
    <property type="match status" value="1"/>
</dbReference>
<dbReference type="GO" id="GO:0046872">
    <property type="term" value="F:metal ion binding"/>
    <property type="evidence" value="ECO:0007669"/>
    <property type="project" value="InterPro"/>
</dbReference>
<evidence type="ECO:0000313" key="2">
    <source>
        <dbReference type="EMBL" id="VAW56259.1"/>
    </source>
</evidence>
<organism evidence="2">
    <name type="scientific">hydrothermal vent metagenome</name>
    <dbReference type="NCBI Taxonomy" id="652676"/>
    <lineage>
        <taxon>unclassified sequences</taxon>
        <taxon>metagenomes</taxon>
        <taxon>ecological metagenomes</taxon>
    </lineage>
</organism>
<dbReference type="InterPro" id="IPR006121">
    <property type="entry name" value="HMA_dom"/>
</dbReference>
<dbReference type="Gene3D" id="3.30.70.100">
    <property type="match status" value="1"/>
</dbReference>
<proteinExistence type="predicted"/>
<reference evidence="2" key="1">
    <citation type="submission" date="2018-06" db="EMBL/GenBank/DDBJ databases">
        <authorList>
            <person name="Zhirakovskaya E."/>
        </authorList>
    </citation>
    <scope>NUCLEOTIDE SEQUENCE</scope>
</reference>
<gene>
    <name evidence="2" type="ORF">MNBD_GAMMA07-2762</name>
</gene>
<dbReference type="CDD" id="cd00371">
    <property type="entry name" value="HMA"/>
    <property type="match status" value="1"/>
</dbReference>
<feature type="domain" description="HMA" evidence="1">
    <location>
        <begin position="27"/>
        <end position="94"/>
    </location>
</feature>
<dbReference type="EMBL" id="UOFF01000204">
    <property type="protein sequence ID" value="VAW56259.1"/>
    <property type="molecule type" value="Genomic_DNA"/>
</dbReference>
<dbReference type="AlphaFoldDB" id="A0A3B0X3X4"/>
<accession>A0A3B0X3X4</accession>
<dbReference type="InterPro" id="IPR036163">
    <property type="entry name" value="HMA_dom_sf"/>
</dbReference>
<sequence length="104" mass="11690">MTHKIKKLIILGTTLILWSQLNFAAGKTYNLKVDGLVCPFCEYNIKKKLSKLDNIESVDVNLKKGTVDIIVAEGKDLQEKIVKQEIKDAGFTLKSIKVKKVSKK</sequence>